<feature type="domain" description="Formyl transferase C-terminal" evidence="10">
    <location>
        <begin position="204"/>
        <end position="302"/>
    </location>
</feature>
<dbReference type="OrthoDB" id="9802815at2"/>
<evidence type="ECO:0000313" key="12">
    <source>
        <dbReference type="Proteomes" id="UP000287156"/>
    </source>
</evidence>
<feature type="domain" description="Formyl transferase N-terminal" evidence="9">
    <location>
        <begin position="3"/>
        <end position="177"/>
    </location>
</feature>
<evidence type="ECO:0000256" key="5">
    <source>
        <dbReference type="ARBA" id="ARBA00022679"/>
    </source>
</evidence>
<dbReference type="EMBL" id="QYTV02000003">
    <property type="protein sequence ID" value="RST75443.1"/>
    <property type="molecule type" value="Genomic_DNA"/>
</dbReference>
<dbReference type="InterPro" id="IPR002376">
    <property type="entry name" value="Formyl_transf_N"/>
</dbReference>
<proteinExistence type="inferred from homology"/>
<dbReference type="PANTHER" id="PTHR11138">
    <property type="entry name" value="METHIONYL-TRNA FORMYLTRANSFERASE"/>
    <property type="match status" value="1"/>
</dbReference>
<dbReference type="PANTHER" id="PTHR11138:SF5">
    <property type="entry name" value="METHIONYL-TRNA FORMYLTRANSFERASE, MITOCHONDRIAL"/>
    <property type="match status" value="1"/>
</dbReference>
<comment type="caution">
    <text evidence="11">The sequence shown here is derived from an EMBL/GenBank/DDBJ whole genome shotgun (WGS) entry which is preliminary data.</text>
</comment>
<accession>A0A429Y2G7</accession>
<sequence>MTKVIFMGTPDFSVPVLRRLIEDGYDVAAVVTQPDRPVGRKRVLTPPPVKIEAEKLGIPVLQPEKIRAAGEAEKILALGPDLIITAAYGQILPREILDYPKLGCINVHASLLPELRGGAPIHYAILQGKKKTGVTIMHMVEKLDAGDMISQVEVPIEEDDDVGSLHDKLSIAGSDLLSITLPKIISGEADRIPQNDELATFAANITREQEKVDWNKTGREIYDQVRGLRPWPVAYTKLNNEVLKIWKAEKQVAGQAGVPGTIINVEKDGFTVSTGDGTAIKITELQPAGKKKMSSSQFLMGAGSFIERGLKLGGHDE</sequence>
<dbReference type="CDD" id="cd08646">
    <property type="entry name" value="FMT_core_Met-tRNA-FMT_N"/>
    <property type="match status" value="1"/>
</dbReference>
<dbReference type="AlphaFoldDB" id="A0A429Y2G7"/>
<feature type="binding site" evidence="8">
    <location>
        <begin position="110"/>
        <end position="113"/>
    </location>
    <ligand>
        <name>(6S)-5,6,7,8-tetrahydrofolate</name>
        <dbReference type="ChEBI" id="CHEBI:57453"/>
    </ligand>
</feature>
<dbReference type="Pfam" id="PF02911">
    <property type="entry name" value="Formyl_trans_C"/>
    <property type="match status" value="1"/>
</dbReference>
<evidence type="ECO:0000256" key="2">
    <source>
        <dbReference type="ARBA" id="ARBA00010699"/>
    </source>
</evidence>
<dbReference type="InterPro" id="IPR044135">
    <property type="entry name" value="Met-tRNA-FMT_C"/>
</dbReference>
<dbReference type="GO" id="GO:0004479">
    <property type="term" value="F:methionyl-tRNA formyltransferase activity"/>
    <property type="evidence" value="ECO:0007669"/>
    <property type="project" value="UniProtKB-UniRule"/>
</dbReference>
<dbReference type="InterPro" id="IPR036477">
    <property type="entry name" value="Formyl_transf_N_sf"/>
</dbReference>
<dbReference type="HAMAP" id="MF_00182">
    <property type="entry name" value="Formyl_trans"/>
    <property type="match status" value="1"/>
</dbReference>
<evidence type="ECO:0000256" key="1">
    <source>
        <dbReference type="ARBA" id="ARBA00002606"/>
    </source>
</evidence>
<organism evidence="11 12">
    <name type="scientific">Siminovitchia acidinfaciens</name>
    <dbReference type="NCBI Taxonomy" id="2321395"/>
    <lineage>
        <taxon>Bacteria</taxon>
        <taxon>Bacillati</taxon>
        <taxon>Bacillota</taxon>
        <taxon>Bacilli</taxon>
        <taxon>Bacillales</taxon>
        <taxon>Bacillaceae</taxon>
        <taxon>Siminovitchia</taxon>
    </lineage>
</organism>
<evidence type="ECO:0000256" key="3">
    <source>
        <dbReference type="ARBA" id="ARBA00012261"/>
    </source>
</evidence>
<keyword evidence="12" id="KW-1185">Reference proteome</keyword>
<evidence type="ECO:0000256" key="6">
    <source>
        <dbReference type="ARBA" id="ARBA00022917"/>
    </source>
</evidence>
<dbReference type="InterPro" id="IPR005793">
    <property type="entry name" value="Formyl_trans_C"/>
</dbReference>
<dbReference type="RefSeq" id="WP_126049950.1">
    <property type="nucleotide sequence ID" value="NZ_QYTV02000003.1"/>
</dbReference>
<name>A0A429Y2G7_9BACI</name>
<evidence type="ECO:0000259" key="9">
    <source>
        <dbReference type="Pfam" id="PF00551"/>
    </source>
</evidence>
<dbReference type="Gene3D" id="3.40.50.170">
    <property type="entry name" value="Formyl transferase, N-terminal domain"/>
    <property type="match status" value="1"/>
</dbReference>
<evidence type="ECO:0000256" key="7">
    <source>
        <dbReference type="ARBA" id="ARBA00048558"/>
    </source>
</evidence>
<dbReference type="EC" id="2.1.2.9" evidence="3 8"/>
<dbReference type="GO" id="GO:0005829">
    <property type="term" value="C:cytosol"/>
    <property type="evidence" value="ECO:0007669"/>
    <property type="project" value="TreeGrafter"/>
</dbReference>
<reference evidence="11" key="1">
    <citation type="submission" date="2018-12" db="EMBL/GenBank/DDBJ databases">
        <authorList>
            <person name="Sun L."/>
            <person name="Chen Z."/>
        </authorList>
    </citation>
    <scope>NUCLEOTIDE SEQUENCE [LARGE SCALE GENOMIC DNA]</scope>
    <source>
        <strain evidence="11">3-2-2</strain>
    </source>
</reference>
<keyword evidence="5 8" id="KW-0808">Transferase</keyword>
<gene>
    <name evidence="8" type="primary">fmt</name>
    <name evidence="11" type="ORF">D4T97_009385</name>
</gene>
<comment type="catalytic activity">
    <reaction evidence="7 8">
        <text>L-methionyl-tRNA(fMet) + (6R)-10-formyltetrahydrofolate = N-formyl-L-methionyl-tRNA(fMet) + (6S)-5,6,7,8-tetrahydrofolate + H(+)</text>
        <dbReference type="Rhea" id="RHEA:24380"/>
        <dbReference type="Rhea" id="RHEA-COMP:9952"/>
        <dbReference type="Rhea" id="RHEA-COMP:9953"/>
        <dbReference type="ChEBI" id="CHEBI:15378"/>
        <dbReference type="ChEBI" id="CHEBI:57453"/>
        <dbReference type="ChEBI" id="CHEBI:78530"/>
        <dbReference type="ChEBI" id="CHEBI:78844"/>
        <dbReference type="ChEBI" id="CHEBI:195366"/>
        <dbReference type="EC" id="2.1.2.9"/>
    </reaction>
</comment>
<dbReference type="InterPro" id="IPR011034">
    <property type="entry name" value="Formyl_transferase-like_C_sf"/>
</dbReference>
<comment type="function">
    <text evidence="1 8">Attaches a formyl group to the free amino group of methionyl-tRNA(fMet). The formyl group appears to play a dual role in the initiator identity of N-formylmethionyl-tRNA by promoting its recognition by IF2 and preventing the misappropriation of this tRNA by the elongation apparatus.</text>
</comment>
<protein>
    <recommendedName>
        <fullName evidence="4 8">Methionyl-tRNA formyltransferase</fullName>
        <ecNumber evidence="3 8">2.1.2.9</ecNumber>
    </recommendedName>
</protein>
<keyword evidence="6 8" id="KW-0648">Protein biosynthesis</keyword>
<evidence type="ECO:0000259" key="10">
    <source>
        <dbReference type="Pfam" id="PF02911"/>
    </source>
</evidence>
<dbReference type="SUPFAM" id="SSF53328">
    <property type="entry name" value="Formyltransferase"/>
    <property type="match status" value="1"/>
</dbReference>
<dbReference type="InterPro" id="IPR037022">
    <property type="entry name" value="Formyl_trans_C_sf"/>
</dbReference>
<dbReference type="SUPFAM" id="SSF50486">
    <property type="entry name" value="FMT C-terminal domain-like"/>
    <property type="match status" value="1"/>
</dbReference>
<evidence type="ECO:0000256" key="4">
    <source>
        <dbReference type="ARBA" id="ARBA00016014"/>
    </source>
</evidence>
<dbReference type="Pfam" id="PF00551">
    <property type="entry name" value="Formyl_trans_N"/>
    <property type="match status" value="1"/>
</dbReference>
<evidence type="ECO:0000313" key="11">
    <source>
        <dbReference type="EMBL" id="RST75443.1"/>
    </source>
</evidence>
<comment type="similarity">
    <text evidence="2 8">Belongs to the Fmt family.</text>
</comment>
<dbReference type="NCBIfam" id="TIGR00460">
    <property type="entry name" value="fmt"/>
    <property type="match status" value="1"/>
</dbReference>
<dbReference type="InterPro" id="IPR041711">
    <property type="entry name" value="Met-tRNA-FMT_N"/>
</dbReference>
<dbReference type="CDD" id="cd08704">
    <property type="entry name" value="Met_tRNA_FMT_C"/>
    <property type="match status" value="1"/>
</dbReference>
<dbReference type="Proteomes" id="UP000287156">
    <property type="component" value="Unassembled WGS sequence"/>
</dbReference>
<dbReference type="Gene3D" id="3.10.25.10">
    <property type="entry name" value="Formyl transferase, C-terminal domain"/>
    <property type="match status" value="1"/>
</dbReference>
<dbReference type="FunFam" id="3.40.50.170:FF:000004">
    <property type="entry name" value="Methionyl-tRNA formyltransferase"/>
    <property type="match status" value="1"/>
</dbReference>
<evidence type="ECO:0000256" key="8">
    <source>
        <dbReference type="HAMAP-Rule" id="MF_00182"/>
    </source>
</evidence>
<dbReference type="InterPro" id="IPR005794">
    <property type="entry name" value="Fmt"/>
</dbReference>